<dbReference type="InterPro" id="IPR012349">
    <property type="entry name" value="Split_barrel_FMN-bd"/>
</dbReference>
<dbReference type="InterPro" id="IPR024747">
    <property type="entry name" value="Pyridox_Oxase-rel"/>
</dbReference>
<name>A0A9D1N5U7_9FIRM</name>
<sequence>MKKDMRRNEKAISRDECVQVLDTAEYGVLSTVSTDGTPYGTPLNFVYCDGAVYFHCAPEGHKIENIQHNSNACFNVVDSVVLMPEKFNTQYRSVTVFGTVAIVEDKKEKMTAITSIAAKLSPAFAEEAAAYIKSAFDDIHILKLTIDHMTGKATRE</sequence>
<reference evidence="1" key="2">
    <citation type="journal article" date="2021" name="PeerJ">
        <title>Extensive microbial diversity within the chicken gut microbiome revealed by metagenomics and culture.</title>
        <authorList>
            <person name="Gilroy R."/>
            <person name="Ravi A."/>
            <person name="Getino M."/>
            <person name="Pursley I."/>
            <person name="Horton D.L."/>
            <person name="Alikhan N.F."/>
            <person name="Baker D."/>
            <person name="Gharbi K."/>
            <person name="Hall N."/>
            <person name="Watson M."/>
            <person name="Adriaenssens E.M."/>
            <person name="Foster-Nyarko E."/>
            <person name="Jarju S."/>
            <person name="Secka A."/>
            <person name="Antonio M."/>
            <person name="Oren A."/>
            <person name="Chaudhuri R.R."/>
            <person name="La Ragione R."/>
            <person name="Hildebrand F."/>
            <person name="Pallen M.J."/>
        </authorList>
    </citation>
    <scope>NUCLEOTIDE SEQUENCE</scope>
    <source>
        <strain evidence="1">ChiSjej4B22-8349</strain>
    </source>
</reference>
<evidence type="ECO:0000313" key="1">
    <source>
        <dbReference type="EMBL" id="HIU95511.1"/>
    </source>
</evidence>
<dbReference type="Proteomes" id="UP000824130">
    <property type="component" value="Unassembled WGS sequence"/>
</dbReference>
<dbReference type="Pfam" id="PF12900">
    <property type="entry name" value="Pyridox_ox_2"/>
    <property type="match status" value="1"/>
</dbReference>
<gene>
    <name evidence="1" type="ORF">IAD25_02200</name>
</gene>
<dbReference type="Gene3D" id="2.30.110.10">
    <property type="entry name" value="Electron Transport, Fmn-binding Protein, Chain A"/>
    <property type="match status" value="1"/>
</dbReference>
<dbReference type="AlphaFoldDB" id="A0A9D1N5U7"/>
<protein>
    <submittedName>
        <fullName evidence="1">Pyridoxamine 5'-phosphate oxidase family protein</fullName>
    </submittedName>
</protein>
<organism evidence="1 2">
    <name type="scientific">Candidatus Allocopromorpha excrementipullorum</name>
    <dbReference type="NCBI Taxonomy" id="2840743"/>
    <lineage>
        <taxon>Bacteria</taxon>
        <taxon>Bacillati</taxon>
        <taxon>Bacillota</taxon>
        <taxon>Clostridia</taxon>
        <taxon>Eubacteriales</taxon>
        <taxon>Eubacteriaceae</taxon>
        <taxon>Eubacteriaceae incertae sedis</taxon>
        <taxon>Candidatus Allocopromorpha</taxon>
    </lineage>
</organism>
<reference evidence="1" key="1">
    <citation type="submission" date="2020-10" db="EMBL/GenBank/DDBJ databases">
        <authorList>
            <person name="Gilroy R."/>
        </authorList>
    </citation>
    <scope>NUCLEOTIDE SEQUENCE</scope>
    <source>
        <strain evidence="1">ChiSjej4B22-8349</strain>
    </source>
</reference>
<evidence type="ECO:0000313" key="2">
    <source>
        <dbReference type="Proteomes" id="UP000824130"/>
    </source>
</evidence>
<accession>A0A9D1N5U7</accession>
<comment type="caution">
    <text evidence="1">The sequence shown here is derived from an EMBL/GenBank/DDBJ whole genome shotgun (WGS) entry which is preliminary data.</text>
</comment>
<proteinExistence type="predicted"/>
<dbReference type="EMBL" id="DVOB01000049">
    <property type="protein sequence ID" value="HIU95511.1"/>
    <property type="molecule type" value="Genomic_DNA"/>
</dbReference>
<dbReference type="PANTHER" id="PTHR34071">
    <property type="entry name" value="5-NITROIMIDAZOLE ANTIBIOTICS RESISTANCE PROTEIN, NIMA-FAMILY-RELATED PROTEIN-RELATED"/>
    <property type="match status" value="1"/>
</dbReference>
<dbReference type="SUPFAM" id="SSF50475">
    <property type="entry name" value="FMN-binding split barrel"/>
    <property type="match status" value="1"/>
</dbReference>
<dbReference type="PANTHER" id="PTHR34071:SF2">
    <property type="entry name" value="FLAVIN-NUCLEOTIDE-BINDING PROTEIN"/>
    <property type="match status" value="1"/>
</dbReference>